<reference evidence="14" key="1">
    <citation type="submission" date="2019-05" db="EMBL/GenBank/DDBJ databases">
        <title>Annotation for the trematode Fasciolopsis buski.</title>
        <authorList>
            <person name="Choi Y.-J."/>
        </authorList>
    </citation>
    <scope>NUCLEOTIDE SEQUENCE</scope>
    <source>
        <strain evidence="14">HT</strain>
        <tissue evidence="14">Whole worm</tissue>
    </source>
</reference>
<dbReference type="GO" id="GO:0005615">
    <property type="term" value="C:extracellular space"/>
    <property type="evidence" value="ECO:0007669"/>
    <property type="project" value="TreeGrafter"/>
</dbReference>
<evidence type="ECO:0000256" key="5">
    <source>
        <dbReference type="PROSITE-ProRule" id="PRU00076"/>
    </source>
</evidence>
<dbReference type="OrthoDB" id="88467at2759"/>
<feature type="disulfide bond" evidence="7">
    <location>
        <begin position="397"/>
        <end position="406"/>
    </location>
</feature>
<keyword evidence="3 5" id="KW-1015">Disulfide bond</keyword>
<evidence type="ECO:0000256" key="6">
    <source>
        <dbReference type="PROSITE-ProRule" id="PRU00122"/>
    </source>
</evidence>
<dbReference type="EMBL" id="LUCM01002008">
    <property type="protein sequence ID" value="KAA0197993.1"/>
    <property type="molecule type" value="Genomic_DNA"/>
</dbReference>
<feature type="signal peptide" evidence="9">
    <location>
        <begin position="1"/>
        <end position="27"/>
    </location>
</feature>
<feature type="domain" description="Kazal-like" evidence="13">
    <location>
        <begin position="152"/>
        <end position="201"/>
    </location>
</feature>
<feature type="domain" description="Kazal-like" evidence="13">
    <location>
        <begin position="217"/>
        <end position="271"/>
    </location>
</feature>
<dbReference type="PROSITE" id="PS00022">
    <property type="entry name" value="EGF_1"/>
    <property type="match status" value="1"/>
</dbReference>
<evidence type="ECO:0000313" key="14">
    <source>
        <dbReference type="EMBL" id="KAA0197993.1"/>
    </source>
</evidence>
<dbReference type="InterPro" id="IPR009030">
    <property type="entry name" value="Growth_fac_rcpt_cys_sf"/>
</dbReference>
<dbReference type="PROSITE" id="PS50026">
    <property type="entry name" value="EGF_3"/>
    <property type="match status" value="1"/>
</dbReference>
<dbReference type="GO" id="GO:0030154">
    <property type="term" value="P:cell differentiation"/>
    <property type="evidence" value="ECO:0007669"/>
    <property type="project" value="UniProtKB-KW"/>
</dbReference>
<feature type="disulfide bond" evidence="6">
    <location>
        <begin position="1295"/>
        <end position="1322"/>
    </location>
</feature>
<dbReference type="Gene3D" id="2.60.120.200">
    <property type="match status" value="3"/>
</dbReference>
<name>A0A8E0S016_9TREM</name>
<dbReference type="SMART" id="SM00282">
    <property type="entry name" value="LamG"/>
    <property type="match status" value="3"/>
</dbReference>
<dbReference type="PANTHER" id="PTHR13866">
    <property type="entry name" value="SPARC OSTEONECTIN"/>
    <property type="match status" value="1"/>
</dbReference>
<feature type="chain" id="PRO_5034313636" evidence="9">
    <location>
        <begin position="28"/>
        <end position="1323"/>
    </location>
</feature>
<dbReference type="InterPro" id="IPR001791">
    <property type="entry name" value="Laminin_G"/>
</dbReference>
<dbReference type="CDD" id="cd00110">
    <property type="entry name" value="LamG"/>
    <property type="match status" value="2"/>
</dbReference>
<evidence type="ECO:0000259" key="11">
    <source>
        <dbReference type="PROSITE" id="PS50026"/>
    </source>
</evidence>
<dbReference type="Pfam" id="PF02210">
    <property type="entry name" value="Laminin_G_2"/>
    <property type="match status" value="2"/>
</dbReference>
<feature type="domain" description="Laminin EGF-like" evidence="12">
    <location>
        <begin position="377"/>
        <end position="429"/>
    </location>
</feature>
<keyword evidence="5" id="KW-0245">EGF-like domain</keyword>
<dbReference type="Pfam" id="PF07648">
    <property type="entry name" value="Kazal_2"/>
    <property type="match status" value="4"/>
</dbReference>
<evidence type="ECO:0000259" key="12">
    <source>
        <dbReference type="PROSITE" id="PS50027"/>
    </source>
</evidence>
<dbReference type="InterPro" id="IPR002049">
    <property type="entry name" value="LE_dom"/>
</dbReference>
<gene>
    <name evidence="14" type="ORF">FBUS_01895</name>
</gene>
<dbReference type="PANTHER" id="PTHR13866:SF29">
    <property type="entry name" value="FOLLISTATIN"/>
    <property type="match status" value="1"/>
</dbReference>
<dbReference type="Gene3D" id="3.30.60.30">
    <property type="match status" value="4"/>
</dbReference>
<dbReference type="Pfam" id="PF00008">
    <property type="entry name" value="EGF"/>
    <property type="match status" value="1"/>
</dbReference>
<dbReference type="CDD" id="cd00104">
    <property type="entry name" value="KAZAL_FS"/>
    <property type="match status" value="3"/>
</dbReference>
<organism evidence="14 15">
    <name type="scientific">Fasciolopsis buskii</name>
    <dbReference type="NCBI Taxonomy" id="27845"/>
    <lineage>
        <taxon>Eukaryota</taxon>
        <taxon>Metazoa</taxon>
        <taxon>Spiralia</taxon>
        <taxon>Lophotrochozoa</taxon>
        <taxon>Platyhelminthes</taxon>
        <taxon>Trematoda</taxon>
        <taxon>Digenea</taxon>
        <taxon>Plagiorchiida</taxon>
        <taxon>Echinostomata</taxon>
        <taxon>Echinostomatoidea</taxon>
        <taxon>Fasciolidae</taxon>
        <taxon>Fasciolopsis</taxon>
    </lineage>
</organism>
<sequence>MRFTEDGTIASLFGLFCFDLASNPCLGYTCRWAGERCQVDETGQPKCVCPQPCPNVVSPVCGSDHVTYDSHCHLERTACMKMRDIFILYAGQCTEEPHCDLLGLQCQGYEICSRVPTPHVQVPGLSRYPHPWSDMMGNRGNTEPVQLVARCLCPTCPERGVGDQVCGTDGQTYRSECHLRASACQRQLRQLKVRARGSCDACKTKDCLYHAICRLNSLGEPECICPTDCLYVRKPVCGTDGKMYENECFLKVAACAEQRDIHVAQEGPCATCPFGCPLGYQCLKGECVCRRACPKPTALEAEVCGSDGQIYPSECELKRQACLQQTNVRVDPSGAGCRDMASRIRPNTSLSSLDGFQSAGQNYLSQPQADGTVQSTCTCNTVGALSEHCDYRGRCHCKWGVRGKRCDQCMPNYWGIQNGHECIACSCHPDGSFTTSCDAMTGQCQCRPGVLGRQCSICPEGARLTKNGCVNPNADTSDGSLKVNGRRFKPETTLLVRAPFPLREPFSVQMVLDVTAPNGTLLFYQLAPTKQEEMFVENPMGKQFVLDLINGQIELRYVSNEPSGRTLMVQSAQRLELGKQHTVRAGVTLQRPWIRLDADPETTLADIEERKHETSVSSTLSSGGHGTIVVGRQVLLSASQYVQQITKGLAGFSGCLLQLILRAESPMQEQNVDLISGDRTELAWIGVDRLPSGLAEAPLCRSTDINPIQSNNQIDRQDELQPVHLDSVTQDQPLPENPCDRQPCGNGGSCELTSDVGYTCVCLPGWQGHHCDQVVTIVPQFHRDSFIRLPGPNGRQTMQRKRLHIEVVFLLTDVDGLILLIPPSLRFSKSNGGPFISVYVDSKGFLSIHCRVGHPNEDRRDYFGLNSRDRLITFRYSRSIQKSQWHTLFVEKRTRALTVQLNDGPKERIRTVPENFRRLSRAARQQLTAFDLSESPIYLGGFSTTDQSVPAIPVRNGIRGAIQKLSINGAEVVLARPASSNPTEPDTPEPIERWFQVSQWQGPPCGPSYSPCALDTPESVCRPQGSQATCACSTPLQLWQLMREKPDNLENTERKLCLQRKNELNKARARMLADTPPSDERRNEPVQHDEIPRPKSNAKFDQITTSVQSTYPKSDRCGRLPIAFKGHTTMTFNGLIEDIGEYNLRVRLTTKSDEGLVLFIFAHSGETVPVFSHLATPDVVEITTVELVHGHIEYTIQVPVQTSTPSITARSRMRTTFRIRSDRAINDGQCHTIHIARSRRSGTLITDHHMVSSEFQHTRRTYRKTNNVIFLGGFSKHNNNDEDSITNEYRNFTGCIGDVFVNEHRLPLLTSASELRGPVEPCH</sequence>
<dbReference type="PROSITE" id="PS01248">
    <property type="entry name" value="EGF_LAM_1"/>
    <property type="match status" value="1"/>
</dbReference>
<dbReference type="CDD" id="cd00054">
    <property type="entry name" value="EGF_CA"/>
    <property type="match status" value="1"/>
</dbReference>
<feature type="disulfide bond" evidence="7">
    <location>
        <begin position="377"/>
        <end position="389"/>
    </location>
</feature>
<dbReference type="Gene3D" id="2.10.25.10">
    <property type="entry name" value="Laminin"/>
    <property type="match status" value="3"/>
</dbReference>
<evidence type="ECO:0000256" key="1">
    <source>
        <dbReference type="ARBA" id="ARBA00022729"/>
    </source>
</evidence>
<evidence type="ECO:0000259" key="13">
    <source>
        <dbReference type="PROSITE" id="PS51465"/>
    </source>
</evidence>
<dbReference type="SMART" id="SM00181">
    <property type="entry name" value="EGF"/>
    <property type="match status" value="4"/>
</dbReference>
<dbReference type="SMART" id="SM00180">
    <property type="entry name" value="EGF_Lam"/>
    <property type="match status" value="2"/>
</dbReference>
<dbReference type="SUPFAM" id="SSF57184">
    <property type="entry name" value="Growth factor receptor domain"/>
    <property type="match status" value="1"/>
</dbReference>
<proteinExistence type="predicted"/>
<dbReference type="PROSITE" id="PS50027">
    <property type="entry name" value="EGF_LAM_2"/>
    <property type="match status" value="1"/>
</dbReference>
<dbReference type="SMART" id="SM00274">
    <property type="entry name" value="FOLN"/>
    <property type="match status" value="2"/>
</dbReference>
<dbReference type="InterPro" id="IPR003645">
    <property type="entry name" value="Fol_N"/>
</dbReference>
<dbReference type="PROSITE" id="PS50025">
    <property type="entry name" value="LAM_G_DOMAIN"/>
    <property type="match status" value="3"/>
</dbReference>
<feature type="region of interest" description="Disordered" evidence="8">
    <location>
        <begin position="1071"/>
        <end position="1097"/>
    </location>
</feature>
<dbReference type="CDD" id="cd00055">
    <property type="entry name" value="EGF_Lam"/>
    <property type="match status" value="2"/>
</dbReference>
<feature type="domain" description="Laminin G" evidence="10">
    <location>
        <begin position="483"/>
        <end position="700"/>
    </location>
</feature>
<keyword evidence="15" id="KW-1185">Reference proteome</keyword>
<dbReference type="SMART" id="SM00280">
    <property type="entry name" value="KAZAL"/>
    <property type="match status" value="4"/>
</dbReference>
<feature type="domain" description="Kazal-like" evidence="13">
    <location>
        <begin position="48"/>
        <end position="95"/>
    </location>
</feature>
<dbReference type="PROSITE" id="PS51465">
    <property type="entry name" value="KAZAL_2"/>
    <property type="match status" value="4"/>
</dbReference>
<feature type="domain" description="Kazal-like" evidence="13">
    <location>
        <begin position="288"/>
        <end position="339"/>
    </location>
</feature>
<dbReference type="Proteomes" id="UP000728185">
    <property type="component" value="Unassembled WGS sequence"/>
</dbReference>
<evidence type="ECO:0000256" key="8">
    <source>
        <dbReference type="SAM" id="MobiDB-lite"/>
    </source>
</evidence>
<evidence type="ECO:0000256" key="7">
    <source>
        <dbReference type="PROSITE-ProRule" id="PRU00460"/>
    </source>
</evidence>
<dbReference type="SUPFAM" id="SSF49899">
    <property type="entry name" value="Concanavalin A-like lectins/glucanases"/>
    <property type="match status" value="3"/>
</dbReference>
<dbReference type="GO" id="GO:0005509">
    <property type="term" value="F:calcium ion binding"/>
    <property type="evidence" value="ECO:0007669"/>
    <property type="project" value="TreeGrafter"/>
</dbReference>
<dbReference type="InterPro" id="IPR000742">
    <property type="entry name" value="EGF"/>
</dbReference>
<evidence type="ECO:0000256" key="3">
    <source>
        <dbReference type="ARBA" id="ARBA00023157"/>
    </source>
</evidence>
<keyword evidence="2" id="KW-0221">Differentiation</keyword>
<keyword evidence="4" id="KW-0325">Glycoprotein</keyword>
<comment type="caution">
    <text evidence="14">The sequence shown here is derived from an EMBL/GenBank/DDBJ whole genome shotgun (WGS) entry which is preliminary data.</text>
</comment>
<comment type="caution">
    <text evidence="5">Lacks conserved residue(s) required for the propagation of feature annotation.</text>
</comment>
<dbReference type="GO" id="GO:0050840">
    <property type="term" value="F:extracellular matrix binding"/>
    <property type="evidence" value="ECO:0007669"/>
    <property type="project" value="TreeGrafter"/>
</dbReference>
<dbReference type="InterPro" id="IPR013320">
    <property type="entry name" value="ConA-like_dom_sf"/>
</dbReference>
<feature type="domain" description="Laminin G" evidence="10">
    <location>
        <begin position="776"/>
        <end position="1005"/>
    </location>
</feature>
<keyword evidence="1 9" id="KW-0732">Signal</keyword>
<accession>A0A8E0S016</accession>
<feature type="disulfide bond" evidence="5">
    <location>
        <begin position="762"/>
        <end position="771"/>
    </location>
</feature>
<dbReference type="FunFam" id="3.30.60.30:FF:000024">
    <property type="entry name" value="Transmembrane agrin"/>
    <property type="match status" value="1"/>
</dbReference>
<evidence type="ECO:0000256" key="9">
    <source>
        <dbReference type="SAM" id="SignalP"/>
    </source>
</evidence>
<evidence type="ECO:0000259" key="10">
    <source>
        <dbReference type="PROSITE" id="PS50025"/>
    </source>
</evidence>
<feature type="domain" description="EGF-like" evidence="11">
    <location>
        <begin position="735"/>
        <end position="772"/>
    </location>
</feature>
<dbReference type="PROSITE" id="PS01186">
    <property type="entry name" value="EGF_2"/>
    <property type="match status" value="1"/>
</dbReference>
<dbReference type="SUPFAM" id="SSF100895">
    <property type="entry name" value="Kazal-type serine protease inhibitors"/>
    <property type="match status" value="4"/>
</dbReference>
<evidence type="ECO:0000256" key="2">
    <source>
        <dbReference type="ARBA" id="ARBA00022782"/>
    </source>
</evidence>
<dbReference type="GO" id="GO:0005518">
    <property type="term" value="F:collagen binding"/>
    <property type="evidence" value="ECO:0007669"/>
    <property type="project" value="TreeGrafter"/>
</dbReference>
<feature type="domain" description="Laminin G" evidence="10">
    <location>
        <begin position="1119"/>
        <end position="1322"/>
    </location>
</feature>
<evidence type="ECO:0000313" key="15">
    <source>
        <dbReference type="Proteomes" id="UP000728185"/>
    </source>
</evidence>
<feature type="compositionally biased region" description="Basic and acidic residues" evidence="8">
    <location>
        <begin position="1078"/>
        <end position="1093"/>
    </location>
</feature>
<dbReference type="InterPro" id="IPR002350">
    <property type="entry name" value="Kazal_dom"/>
</dbReference>
<dbReference type="InterPro" id="IPR036058">
    <property type="entry name" value="Kazal_dom_sf"/>
</dbReference>
<protein>
    <submittedName>
        <fullName evidence="14">Laminin subunit beta-2</fullName>
    </submittedName>
</protein>
<dbReference type="Pfam" id="PF00053">
    <property type="entry name" value="EGF_laminin"/>
    <property type="match status" value="2"/>
</dbReference>
<evidence type="ECO:0000256" key="4">
    <source>
        <dbReference type="ARBA" id="ARBA00023180"/>
    </source>
</evidence>
<dbReference type="FunFam" id="3.30.60.30:FF:000040">
    <property type="entry name" value="Agrin, putative"/>
    <property type="match status" value="1"/>
</dbReference>
<keyword evidence="7" id="KW-0424">Laminin EGF-like domain</keyword>